<evidence type="ECO:0000313" key="2">
    <source>
        <dbReference type="EMBL" id="SDY35837.1"/>
    </source>
</evidence>
<feature type="domain" description="YgjP-like metallopeptidase" evidence="1">
    <location>
        <begin position="12"/>
        <end position="173"/>
    </location>
</feature>
<dbReference type="InterPro" id="IPR002725">
    <property type="entry name" value="YgjP-like_metallopeptidase"/>
</dbReference>
<sequence>MIKGQIITPEHERVYHYTTGESHKYLGHYYNLSVHHTNLEPRVQILGENIVLECNQPNNREHKEFILDMWYRDQAREKFVPLLADAVVKAAPYKLQLPQLRIYRMLNRWGSCSPKSKILILNLELIKVPEFCIEYIALHEMLHFRYPSHDFGFSSALGTLMPDWHKREDFLNQWYPI</sequence>
<dbReference type="STRING" id="1528.SAMN04488579_12746"/>
<accession>A0A1H3J7R3</accession>
<gene>
    <name evidence="2" type="ORF">SAMN04488579_12746</name>
</gene>
<dbReference type="CDD" id="cd07344">
    <property type="entry name" value="M48_yhfN_like"/>
    <property type="match status" value="1"/>
</dbReference>
<evidence type="ECO:0000313" key="3">
    <source>
        <dbReference type="Proteomes" id="UP000199652"/>
    </source>
</evidence>
<proteinExistence type="predicted"/>
<dbReference type="Pfam" id="PF01863">
    <property type="entry name" value="YgjP-like"/>
    <property type="match status" value="1"/>
</dbReference>
<dbReference type="OrthoDB" id="9811177at2"/>
<reference evidence="3" key="1">
    <citation type="submission" date="2016-10" db="EMBL/GenBank/DDBJ databases">
        <authorList>
            <person name="Varghese N."/>
            <person name="Submissions S."/>
        </authorList>
    </citation>
    <scope>NUCLEOTIDE SEQUENCE [LARGE SCALE GENOMIC DNA]</scope>
    <source>
        <strain evidence="3">VPI 5359</strain>
    </source>
</reference>
<dbReference type="PANTHER" id="PTHR30399:SF1">
    <property type="entry name" value="UTP PYROPHOSPHATASE"/>
    <property type="match status" value="1"/>
</dbReference>
<dbReference type="Proteomes" id="UP000199652">
    <property type="component" value="Unassembled WGS sequence"/>
</dbReference>
<protein>
    <recommendedName>
        <fullName evidence="1">YgjP-like metallopeptidase domain-containing protein</fullName>
    </recommendedName>
</protein>
<name>A0A1H3J7R3_EUBBA</name>
<dbReference type="RefSeq" id="WP_090246934.1">
    <property type="nucleotide sequence ID" value="NZ_FNOU01000027.1"/>
</dbReference>
<dbReference type="PANTHER" id="PTHR30399">
    <property type="entry name" value="UNCHARACTERIZED PROTEIN YGJP"/>
    <property type="match status" value="1"/>
</dbReference>
<dbReference type="Gene3D" id="3.30.2010.10">
    <property type="entry name" value="Metalloproteases ('zincins'), catalytic domain"/>
    <property type="match status" value="1"/>
</dbReference>
<dbReference type="EMBL" id="FNOU01000027">
    <property type="protein sequence ID" value="SDY35837.1"/>
    <property type="molecule type" value="Genomic_DNA"/>
</dbReference>
<dbReference type="InterPro" id="IPR053136">
    <property type="entry name" value="UTP_pyrophosphatase-like"/>
</dbReference>
<dbReference type="AlphaFoldDB" id="A0A1H3J7R3"/>
<evidence type="ECO:0000259" key="1">
    <source>
        <dbReference type="Pfam" id="PF01863"/>
    </source>
</evidence>
<keyword evidence="3" id="KW-1185">Reference proteome</keyword>
<organism evidence="2 3">
    <name type="scientific">Eubacterium barkeri</name>
    <name type="common">Clostridium barkeri</name>
    <dbReference type="NCBI Taxonomy" id="1528"/>
    <lineage>
        <taxon>Bacteria</taxon>
        <taxon>Bacillati</taxon>
        <taxon>Bacillota</taxon>
        <taxon>Clostridia</taxon>
        <taxon>Eubacteriales</taxon>
        <taxon>Eubacteriaceae</taxon>
        <taxon>Eubacterium</taxon>
    </lineage>
</organism>